<keyword evidence="5" id="KW-1185">Reference proteome</keyword>
<evidence type="ECO:0000313" key="4">
    <source>
        <dbReference type="EMBL" id="OAO15348.1"/>
    </source>
</evidence>
<dbReference type="STRING" id="478820.A0A196SEC0"/>
<evidence type="ECO:0000259" key="3">
    <source>
        <dbReference type="Pfam" id="PF02230"/>
    </source>
</evidence>
<proteinExistence type="inferred from homology"/>
<sequence length="266" mass="29215">MFVRSLVATAARPMAQRLASSLGVRAFATTVGSLPHLPYLHGDVKTLEVNIDPAEPSMHDSTIIMLHGLGDTGFFMAPFAADLALALRGTSFVCPTARRMKITCRNGAEHHAWFDFPSWDDAGNNKCTGVEESVKEVNALIDKEIAKGIPPERIFLCGFSQGAGIAFHTCYNRDKPLGGLIAYCGCLPNDQKFSVKPEDVDVPCILFHGTADKHVPYQFIQRVPDLLKSKGVKNVTLNLYPGVKHTITRRMLDLTKDFVTTTLNKK</sequence>
<organism evidence="4 5">
    <name type="scientific">Blastocystis sp. subtype 1 (strain ATCC 50177 / NandII)</name>
    <dbReference type="NCBI Taxonomy" id="478820"/>
    <lineage>
        <taxon>Eukaryota</taxon>
        <taxon>Sar</taxon>
        <taxon>Stramenopiles</taxon>
        <taxon>Bigyra</taxon>
        <taxon>Opalozoa</taxon>
        <taxon>Opalinata</taxon>
        <taxon>Blastocystidae</taxon>
        <taxon>Blastocystis</taxon>
    </lineage>
</organism>
<keyword evidence="2" id="KW-0378">Hydrolase</keyword>
<comment type="similarity">
    <text evidence="1">Belongs to the AB hydrolase superfamily. AB hydrolase 2 family.</text>
</comment>
<dbReference type="Proteomes" id="UP000078348">
    <property type="component" value="Unassembled WGS sequence"/>
</dbReference>
<dbReference type="OrthoDB" id="2418081at2759"/>
<dbReference type="GO" id="GO:0008474">
    <property type="term" value="F:palmitoyl-(protein) hydrolase activity"/>
    <property type="evidence" value="ECO:0007669"/>
    <property type="project" value="TreeGrafter"/>
</dbReference>
<dbReference type="InterPro" id="IPR029058">
    <property type="entry name" value="AB_hydrolase_fold"/>
</dbReference>
<dbReference type="AlphaFoldDB" id="A0A196SEC0"/>
<dbReference type="GO" id="GO:0052689">
    <property type="term" value="F:carboxylic ester hydrolase activity"/>
    <property type="evidence" value="ECO:0007669"/>
    <property type="project" value="TreeGrafter"/>
</dbReference>
<gene>
    <name evidence="4" type="ORF">AV274_2936</name>
</gene>
<evidence type="ECO:0000313" key="5">
    <source>
        <dbReference type="Proteomes" id="UP000078348"/>
    </source>
</evidence>
<comment type="caution">
    <text evidence="4">The sequence shown here is derived from an EMBL/GenBank/DDBJ whole genome shotgun (WGS) entry which is preliminary data.</text>
</comment>
<dbReference type="SUPFAM" id="SSF53474">
    <property type="entry name" value="alpha/beta-Hydrolases"/>
    <property type="match status" value="1"/>
</dbReference>
<dbReference type="PANTHER" id="PTHR10655:SF17">
    <property type="entry name" value="LYSOPHOSPHOLIPASE-LIKE PROTEIN 1"/>
    <property type="match status" value="1"/>
</dbReference>
<dbReference type="GO" id="GO:0005737">
    <property type="term" value="C:cytoplasm"/>
    <property type="evidence" value="ECO:0007669"/>
    <property type="project" value="TreeGrafter"/>
</dbReference>
<evidence type="ECO:0000256" key="1">
    <source>
        <dbReference type="ARBA" id="ARBA00006499"/>
    </source>
</evidence>
<dbReference type="EMBL" id="LXWW01000149">
    <property type="protein sequence ID" value="OAO15348.1"/>
    <property type="molecule type" value="Genomic_DNA"/>
</dbReference>
<dbReference type="Pfam" id="PF02230">
    <property type="entry name" value="Abhydrolase_2"/>
    <property type="match status" value="1"/>
</dbReference>
<dbReference type="Gene3D" id="3.40.50.1820">
    <property type="entry name" value="alpha/beta hydrolase"/>
    <property type="match status" value="1"/>
</dbReference>
<name>A0A196SEC0_BLAHN</name>
<protein>
    <submittedName>
        <fullName evidence="4">Acyl-protein thioesterase</fullName>
    </submittedName>
</protein>
<evidence type="ECO:0000256" key="2">
    <source>
        <dbReference type="ARBA" id="ARBA00022801"/>
    </source>
</evidence>
<dbReference type="InterPro" id="IPR003140">
    <property type="entry name" value="PLipase/COase/thioEstase"/>
</dbReference>
<dbReference type="PANTHER" id="PTHR10655">
    <property type="entry name" value="LYSOPHOSPHOLIPASE-RELATED"/>
    <property type="match status" value="1"/>
</dbReference>
<dbReference type="InterPro" id="IPR050565">
    <property type="entry name" value="LYPA1-2/EST-like"/>
</dbReference>
<feature type="domain" description="Phospholipase/carboxylesterase/thioesterase" evidence="3">
    <location>
        <begin position="58"/>
        <end position="262"/>
    </location>
</feature>
<reference evidence="4 5" key="1">
    <citation type="submission" date="2016-05" db="EMBL/GenBank/DDBJ databases">
        <title>Nuclear genome of Blastocystis sp. subtype 1 NandII.</title>
        <authorList>
            <person name="Gentekaki E."/>
            <person name="Curtis B."/>
            <person name="Stairs C."/>
            <person name="Eme L."/>
            <person name="Herman E."/>
            <person name="Klimes V."/>
            <person name="Arias M.C."/>
            <person name="Elias M."/>
            <person name="Hilliou F."/>
            <person name="Klute M."/>
            <person name="Malik S.-B."/>
            <person name="Pightling A."/>
            <person name="Rachubinski R."/>
            <person name="Salas D."/>
            <person name="Schlacht A."/>
            <person name="Suga H."/>
            <person name="Archibald J."/>
            <person name="Ball S.G."/>
            <person name="Clark G."/>
            <person name="Dacks J."/>
            <person name="Van Der Giezen M."/>
            <person name="Tsaousis A."/>
            <person name="Roger A."/>
        </authorList>
    </citation>
    <scope>NUCLEOTIDE SEQUENCE [LARGE SCALE GENOMIC DNA]</scope>
    <source>
        <strain evidence="5">ATCC 50177 / NandII</strain>
    </source>
</reference>
<accession>A0A196SEC0</accession>